<keyword evidence="1" id="KW-0479">Metal-binding</keyword>
<feature type="domain" description="Zinc finger DksA/TraR C4-type" evidence="5">
    <location>
        <begin position="39"/>
        <end position="69"/>
    </location>
</feature>
<accession>A0ABX2TLB3</accession>
<evidence type="ECO:0000313" key="7">
    <source>
        <dbReference type="Proteomes" id="UP000584642"/>
    </source>
</evidence>
<evidence type="ECO:0000256" key="3">
    <source>
        <dbReference type="ARBA" id="ARBA00022833"/>
    </source>
</evidence>
<dbReference type="InterPro" id="IPR000962">
    <property type="entry name" value="Znf_DskA_TraR"/>
</dbReference>
<dbReference type="Gene3D" id="1.20.120.910">
    <property type="entry name" value="DksA, coiled-coil domain"/>
    <property type="match status" value="1"/>
</dbReference>
<dbReference type="SUPFAM" id="SSF57716">
    <property type="entry name" value="Glucocorticoid receptor-like (DNA-binding domain)"/>
    <property type="match status" value="1"/>
</dbReference>
<dbReference type="PROSITE" id="PS51128">
    <property type="entry name" value="ZF_DKSA_2"/>
    <property type="match status" value="1"/>
</dbReference>
<dbReference type="Proteomes" id="UP000584642">
    <property type="component" value="Unassembled WGS sequence"/>
</dbReference>
<reference evidence="6 7" key="1">
    <citation type="submission" date="2020-05" db="EMBL/GenBank/DDBJ databases">
        <title>Azospirillum oleiclasticum sp. nov, a nitrogen-fixing and heavy crude oil-emulsifying bacterium isolated from the crude oil of Yumen Oilfield.</title>
        <authorList>
            <person name="Wu D."/>
            <person name="Cai M."/>
            <person name="Zhang X."/>
        </authorList>
    </citation>
    <scope>NUCLEOTIDE SEQUENCE [LARGE SCALE GENOMIC DNA]</scope>
    <source>
        <strain evidence="6 7">ROY-1-1-2</strain>
    </source>
</reference>
<dbReference type="PANTHER" id="PTHR38777">
    <property type="entry name" value="FELS-2 PROPHAGE PROTEIN"/>
    <property type="match status" value="1"/>
</dbReference>
<sequence length="71" mass="7586">MADDADRAQELGALYERALRVPVRALKARVASDAAAPAVCADCGDAIPPARRAAWPGARRCLSCQQQHEAR</sequence>
<evidence type="ECO:0000256" key="1">
    <source>
        <dbReference type="ARBA" id="ARBA00022723"/>
    </source>
</evidence>
<dbReference type="PANTHER" id="PTHR38777:SF1">
    <property type="entry name" value="DNAK SUPPRESSOR PROTEIN"/>
    <property type="match status" value="1"/>
</dbReference>
<keyword evidence="2" id="KW-0863">Zinc-finger</keyword>
<keyword evidence="7" id="KW-1185">Reference proteome</keyword>
<evidence type="ECO:0000256" key="4">
    <source>
        <dbReference type="PROSITE-ProRule" id="PRU00510"/>
    </source>
</evidence>
<evidence type="ECO:0000256" key="2">
    <source>
        <dbReference type="ARBA" id="ARBA00022771"/>
    </source>
</evidence>
<comment type="caution">
    <text evidence="6">The sequence shown here is derived from an EMBL/GenBank/DDBJ whole genome shotgun (WGS) entry which is preliminary data.</text>
</comment>
<dbReference type="RefSeq" id="WP_180286283.1">
    <property type="nucleotide sequence ID" value="NZ_JABFDB010000041.1"/>
</dbReference>
<evidence type="ECO:0000313" key="6">
    <source>
        <dbReference type="EMBL" id="NYZ24505.1"/>
    </source>
</evidence>
<name>A0ABX2TLB3_9PROT</name>
<organism evidence="6 7">
    <name type="scientific">Azospirillum oleiclasticum</name>
    <dbReference type="NCBI Taxonomy" id="2735135"/>
    <lineage>
        <taxon>Bacteria</taxon>
        <taxon>Pseudomonadati</taxon>
        <taxon>Pseudomonadota</taxon>
        <taxon>Alphaproteobacteria</taxon>
        <taxon>Rhodospirillales</taxon>
        <taxon>Azospirillaceae</taxon>
        <taxon>Azospirillum</taxon>
    </lineage>
</organism>
<dbReference type="EMBL" id="JABFDB010000041">
    <property type="protein sequence ID" value="NYZ24505.1"/>
    <property type="molecule type" value="Genomic_DNA"/>
</dbReference>
<proteinExistence type="predicted"/>
<evidence type="ECO:0000259" key="5">
    <source>
        <dbReference type="Pfam" id="PF01258"/>
    </source>
</evidence>
<gene>
    <name evidence="6" type="ORF">HND93_32785</name>
</gene>
<feature type="zinc finger region" description="dksA C4-type" evidence="4">
    <location>
        <begin position="40"/>
        <end position="64"/>
    </location>
</feature>
<protein>
    <recommendedName>
        <fullName evidence="5">Zinc finger DksA/TraR C4-type domain-containing protein</fullName>
    </recommendedName>
</protein>
<keyword evidence="3" id="KW-0862">Zinc</keyword>
<dbReference type="Pfam" id="PF01258">
    <property type="entry name" value="zf-dskA_traR"/>
    <property type="match status" value="1"/>
</dbReference>